<dbReference type="KEGG" id="rsi:Runsl_5572"/>
<dbReference type="InterPro" id="IPR034660">
    <property type="entry name" value="DinB/YfiT-like"/>
</dbReference>
<dbReference type="InterPro" id="IPR024775">
    <property type="entry name" value="DinB-like"/>
</dbReference>
<reference evidence="3" key="1">
    <citation type="submission" date="2011-06" db="EMBL/GenBank/DDBJ databases">
        <title>The complete genome of chromosome of Runella slithyformis DSM 19594.</title>
        <authorList>
            <consortium name="US DOE Joint Genome Institute (JGI-PGF)"/>
            <person name="Lucas S."/>
            <person name="Han J."/>
            <person name="Lapidus A."/>
            <person name="Bruce D."/>
            <person name="Goodwin L."/>
            <person name="Pitluck S."/>
            <person name="Peters L."/>
            <person name="Kyrpides N."/>
            <person name="Mavromatis K."/>
            <person name="Ivanova N."/>
            <person name="Ovchinnikova G."/>
            <person name="Zhang X."/>
            <person name="Misra M."/>
            <person name="Detter J.C."/>
            <person name="Tapia R."/>
            <person name="Han C."/>
            <person name="Land M."/>
            <person name="Hauser L."/>
            <person name="Markowitz V."/>
            <person name="Cheng J.-F."/>
            <person name="Hugenholtz P."/>
            <person name="Woyke T."/>
            <person name="Wu D."/>
            <person name="Tindall B."/>
            <person name="Faehrich R."/>
            <person name="Brambilla E."/>
            <person name="Klenk H.-P."/>
            <person name="Eisen J.A."/>
        </authorList>
    </citation>
    <scope>NUCLEOTIDE SEQUENCE [LARGE SCALE GENOMIC DNA]</scope>
    <source>
        <strain evidence="3">ATCC 29530 / DSM 19594 / LMG 11500 / NCIMB 11436 / LSU 4</strain>
    </source>
</reference>
<name>A0A7U3ZR67_RUNSL</name>
<feature type="domain" description="DinB-like" evidence="1">
    <location>
        <begin position="27"/>
        <end position="168"/>
    </location>
</feature>
<protein>
    <recommendedName>
        <fullName evidence="1">DinB-like domain-containing protein</fullName>
    </recommendedName>
</protein>
<evidence type="ECO:0000313" key="3">
    <source>
        <dbReference type="Proteomes" id="UP000000493"/>
    </source>
</evidence>
<dbReference type="Proteomes" id="UP000000493">
    <property type="component" value="Chromosome"/>
</dbReference>
<gene>
    <name evidence="2" type="ordered locus">Runsl_5572</name>
</gene>
<dbReference type="Pfam" id="PF12867">
    <property type="entry name" value="DinB_2"/>
    <property type="match status" value="1"/>
</dbReference>
<accession>A0A7U3ZR67</accession>
<dbReference type="SUPFAM" id="SSF109854">
    <property type="entry name" value="DinB/YfiT-like putative metalloenzymes"/>
    <property type="match status" value="1"/>
</dbReference>
<dbReference type="AlphaFoldDB" id="A0A7U3ZR67"/>
<keyword evidence="3" id="KW-1185">Reference proteome</keyword>
<evidence type="ECO:0000259" key="1">
    <source>
        <dbReference type="Pfam" id="PF12867"/>
    </source>
</evidence>
<dbReference type="EMBL" id="CP002859">
    <property type="protein sequence ID" value="AEI51862.1"/>
    <property type="molecule type" value="Genomic_DNA"/>
</dbReference>
<sequence length="178" mass="20030">MNKSALIDFLTEGVNEIAVLSQYTAAERFYYKPAEQVWSAAENVQHLMQSVQPLNRLLGRPKSYFIEKWGTPTQASRPYEAVVEAYHAALGGGRAATGAFVPLSPNAELSLLTEEFKQDYAALMEHVGQWEEKALDEHVIPHPLMGPLTVREMLLFTAYHLRHHLQIMLNRVNSAALI</sequence>
<dbReference type="RefSeq" id="WP_013931128.1">
    <property type="nucleotide sequence ID" value="NC_015703.1"/>
</dbReference>
<organism evidence="2 3">
    <name type="scientific">Runella slithyformis (strain ATCC 29530 / DSM 19594 / LMG 11500 / NCIMB 11436 / LSU 4)</name>
    <dbReference type="NCBI Taxonomy" id="761193"/>
    <lineage>
        <taxon>Bacteria</taxon>
        <taxon>Pseudomonadati</taxon>
        <taxon>Bacteroidota</taxon>
        <taxon>Cytophagia</taxon>
        <taxon>Cytophagales</taxon>
        <taxon>Spirosomataceae</taxon>
        <taxon>Runella</taxon>
    </lineage>
</organism>
<reference evidence="2 3" key="2">
    <citation type="journal article" date="2012" name="Stand. Genomic Sci.">
        <title>Complete genome sequence of the aquatic bacterium Runella slithyformis type strain (LSU 4(T)).</title>
        <authorList>
            <person name="Copeland A."/>
            <person name="Zhang X."/>
            <person name="Misra M."/>
            <person name="Lapidus A."/>
            <person name="Nolan M."/>
            <person name="Lucas S."/>
            <person name="Deshpande S."/>
            <person name="Cheng J.F."/>
            <person name="Tapia R."/>
            <person name="Goodwin L.A."/>
            <person name="Pitluck S."/>
            <person name="Liolios K."/>
            <person name="Pagani I."/>
            <person name="Ivanova N."/>
            <person name="Mikhailova N."/>
            <person name="Pati A."/>
            <person name="Chen A."/>
            <person name="Palaniappan K."/>
            <person name="Land M."/>
            <person name="Hauser L."/>
            <person name="Pan C."/>
            <person name="Jeffries C.D."/>
            <person name="Detter J.C."/>
            <person name="Brambilla E.M."/>
            <person name="Rohde M."/>
            <person name="Djao O.D."/>
            <person name="Goker M."/>
            <person name="Sikorski J."/>
            <person name="Tindall B.J."/>
            <person name="Woyke T."/>
            <person name="Bristow J."/>
            <person name="Eisen J.A."/>
            <person name="Markowitz V."/>
            <person name="Hugenholtz P."/>
            <person name="Kyrpides N.C."/>
            <person name="Klenk H.P."/>
            <person name="Mavromatis K."/>
        </authorList>
    </citation>
    <scope>NUCLEOTIDE SEQUENCE [LARGE SCALE GENOMIC DNA]</scope>
    <source>
        <strain evidence="3">ATCC 29530 / DSM 19594 / LMG 11500 / NCIMB 11436 / LSU 4</strain>
    </source>
</reference>
<dbReference type="Gene3D" id="1.20.120.450">
    <property type="entry name" value="dinb family like domain"/>
    <property type="match status" value="1"/>
</dbReference>
<proteinExistence type="predicted"/>
<evidence type="ECO:0000313" key="2">
    <source>
        <dbReference type="EMBL" id="AEI51862.1"/>
    </source>
</evidence>